<dbReference type="Gene3D" id="3.40.640.10">
    <property type="entry name" value="Type I PLP-dependent aspartate aminotransferase-like (Major domain)"/>
    <property type="match status" value="1"/>
</dbReference>
<keyword evidence="11" id="KW-1185">Reference proteome</keyword>
<dbReference type="SUPFAM" id="SSF53383">
    <property type="entry name" value="PLP-dependent transferases"/>
    <property type="match status" value="1"/>
</dbReference>
<protein>
    <submittedName>
        <fullName evidence="10">Cysteine desulfurase</fullName>
    </submittedName>
</protein>
<proteinExistence type="inferred from homology"/>
<comment type="catalytic activity">
    <reaction evidence="8">
        <text>(sulfur carrier)-H + L-cysteine = (sulfur carrier)-SH + L-alanine</text>
        <dbReference type="Rhea" id="RHEA:43892"/>
        <dbReference type="Rhea" id="RHEA-COMP:14737"/>
        <dbReference type="Rhea" id="RHEA-COMP:14739"/>
        <dbReference type="ChEBI" id="CHEBI:29917"/>
        <dbReference type="ChEBI" id="CHEBI:35235"/>
        <dbReference type="ChEBI" id="CHEBI:57972"/>
        <dbReference type="ChEBI" id="CHEBI:64428"/>
        <dbReference type="EC" id="2.8.1.7"/>
    </reaction>
</comment>
<dbReference type="PANTHER" id="PTHR11601">
    <property type="entry name" value="CYSTEINE DESULFURYLASE FAMILY MEMBER"/>
    <property type="match status" value="1"/>
</dbReference>
<dbReference type="GO" id="GO:0046872">
    <property type="term" value="F:metal ion binding"/>
    <property type="evidence" value="ECO:0007669"/>
    <property type="project" value="UniProtKB-KW"/>
</dbReference>
<sequence>MTSVYLDHNATTPVDPRVLEAALPYLGEHFGNPSSTHTYGRRPREAVAAGRAQVAALIGAEPEEIVFTGGGSEADTLAVRGLVPGGGQVVTQPTEHPAILEACRGYDVVSLPVDGLGRVAPSALDAALTDRTALVSIAHANSETGTLQPIADLAAAARRRGVPFHTDAAQTVGKVPVDVRRLGVDLLTVVGHKFYAPKGVGALYVRSGLRLRPLVVGGGQEGGLRAGTENVAFIAALGMAAEIARTELAADMARLAELRDLLHRELDALVPGGVLLNGDPAHRLPGTLNVSFPGVRSRELLAAIPELAASTGSACHEGVDAPSAVLTAMGLPDERARSAVRLSLGRSTTEADVRHAARLLATQVAAMRRP</sequence>
<name>A0A1I0L4M0_9ACTN</name>
<dbReference type="RefSeq" id="WP_091088564.1">
    <property type="nucleotide sequence ID" value="NZ_FOHX01000012.1"/>
</dbReference>
<dbReference type="InterPro" id="IPR016454">
    <property type="entry name" value="Cysteine_dSase"/>
</dbReference>
<comment type="similarity">
    <text evidence="2">Belongs to the class-V pyridoxal-phosphate-dependent aminotransferase family. NifS/IscS subfamily.</text>
</comment>
<dbReference type="OrthoDB" id="9808002at2"/>
<organism evidence="10 11">
    <name type="scientific">Nonomuraea wenchangensis</name>
    <dbReference type="NCBI Taxonomy" id="568860"/>
    <lineage>
        <taxon>Bacteria</taxon>
        <taxon>Bacillati</taxon>
        <taxon>Actinomycetota</taxon>
        <taxon>Actinomycetes</taxon>
        <taxon>Streptosporangiales</taxon>
        <taxon>Streptosporangiaceae</taxon>
        <taxon>Nonomuraea</taxon>
    </lineage>
</organism>
<dbReference type="PANTHER" id="PTHR11601:SF34">
    <property type="entry name" value="CYSTEINE DESULFURASE"/>
    <property type="match status" value="1"/>
</dbReference>
<reference evidence="10 11" key="1">
    <citation type="submission" date="2016-10" db="EMBL/GenBank/DDBJ databases">
        <authorList>
            <person name="de Groot N.N."/>
        </authorList>
    </citation>
    <scope>NUCLEOTIDE SEQUENCE [LARGE SCALE GENOMIC DNA]</scope>
    <source>
        <strain evidence="10 11">CGMCC 4.5598</strain>
    </source>
</reference>
<keyword evidence="5" id="KW-0663">Pyridoxal phosphate</keyword>
<gene>
    <name evidence="10" type="ORF">SAMN05421811_11258</name>
</gene>
<dbReference type="Gene3D" id="3.90.1150.10">
    <property type="entry name" value="Aspartate Aminotransferase, domain 1"/>
    <property type="match status" value="1"/>
</dbReference>
<dbReference type="EMBL" id="FOHX01000012">
    <property type="protein sequence ID" value="SEU34476.1"/>
    <property type="molecule type" value="Genomic_DNA"/>
</dbReference>
<evidence type="ECO:0000313" key="10">
    <source>
        <dbReference type="EMBL" id="SEU34476.1"/>
    </source>
</evidence>
<evidence type="ECO:0000259" key="9">
    <source>
        <dbReference type="Pfam" id="PF00266"/>
    </source>
</evidence>
<evidence type="ECO:0000313" key="11">
    <source>
        <dbReference type="Proteomes" id="UP000199361"/>
    </source>
</evidence>
<accession>A0A1I0L4M0</accession>
<evidence type="ECO:0000256" key="7">
    <source>
        <dbReference type="ARBA" id="ARBA00023014"/>
    </source>
</evidence>
<evidence type="ECO:0000256" key="3">
    <source>
        <dbReference type="ARBA" id="ARBA00022679"/>
    </source>
</evidence>
<dbReference type="STRING" id="568860.SAMN05421811_11258"/>
<feature type="domain" description="Aminotransferase class V" evidence="9">
    <location>
        <begin position="4"/>
        <end position="354"/>
    </location>
</feature>
<dbReference type="InterPro" id="IPR015422">
    <property type="entry name" value="PyrdxlP-dep_Trfase_small"/>
</dbReference>
<evidence type="ECO:0000256" key="5">
    <source>
        <dbReference type="ARBA" id="ARBA00022898"/>
    </source>
</evidence>
<dbReference type="Gene3D" id="1.10.260.50">
    <property type="match status" value="1"/>
</dbReference>
<evidence type="ECO:0000256" key="2">
    <source>
        <dbReference type="ARBA" id="ARBA00006490"/>
    </source>
</evidence>
<dbReference type="PIRSF" id="PIRSF005572">
    <property type="entry name" value="NifS"/>
    <property type="match status" value="1"/>
</dbReference>
<dbReference type="GO" id="GO:0051536">
    <property type="term" value="F:iron-sulfur cluster binding"/>
    <property type="evidence" value="ECO:0007669"/>
    <property type="project" value="UniProtKB-KW"/>
</dbReference>
<dbReference type="AlphaFoldDB" id="A0A1I0L4M0"/>
<comment type="cofactor">
    <cofactor evidence="1">
        <name>pyridoxal 5'-phosphate</name>
        <dbReference type="ChEBI" id="CHEBI:597326"/>
    </cofactor>
</comment>
<evidence type="ECO:0000256" key="8">
    <source>
        <dbReference type="ARBA" id="ARBA00050776"/>
    </source>
</evidence>
<keyword evidence="7" id="KW-0411">Iron-sulfur</keyword>
<dbReference type="Proteomes" id="UP000199361">
    <property type="component" value="Unassembled WGS sequence"/>
</dbReference>
<evidence type="ECO:0000256" key="1">
    <source>
        <dbReference type="ARBA" id="ARBA00001933"/>
    </source>
</evidence>
<dbReference type="InterPro" id="IPR000192">
    <property type="entry name" value="Aminotrans_V_dom"/>
</dbReference>
<keyword evidence="3" id="KW-0808">Transferase</keyword>
<dbReference type="GO" id="GO:0031071">
    <property type="term" value="F:cysteine desulfurase activity"/>
    <property type="evidence" value="ECO:0007669"/>
    <property type="project" value="UniProtKB-EC"/>
</dbReference>
<evidence type="ECO:0000256" key="6">
    <source>
        <dbReference type="ARBA" id="ARBA00023004"/>
    </source>
</evidence>
<dbReference type="InterPro" id="IPR015421">
    <property type="entry name" value="PyrdxlP-dep_Trfase_major"/>
</dbReference>
<keyword evidence="4" id="KW-0479">Metal-binding</keyword>
<keyword evidence="6" id="KW-0408">Iron</keyword>
<dbReference type="Pfam" id="PF00266">
    <property type="entry name" value="Aminotran_5"/>
    <property type="match status" value="1"/>
</dbReference>
<evidence type="ECO:0000256" key="4">
    <source>
        <dbReference type="ARBA" id="ARBA00022723"/>
    </source>
</evidence>
<dbReference type="InterPro" id="IPR015424">
    <property type="entry name" value="PyrdxlP-dep_Trfase"/>
</dbReference>